<dbReference type="RefSeq" id="WP_014504827.1">
    <property type="nucleotide sequence ID" value="NC_017267.2"/>
</dbReference>
<evidence type="ECO:0000259" key="2">
    <source>
        <dbReference type="SMART" id="SM00912"/>
    </source>
</evidence>
<evidence type="ECO:0000256" key="1">
    <source>
        <dbReference type="SAM" id="MobiDB-lite"/>
    </source>
</evidence>
<dbReference type="HOGENOM" id="CLU_000043_2_1_6"/>
<dbReference type="InterPro" id="IPR025157">
    <property type="entry name" value="Hemagglutinin_rpt"/>
</dbReference>
<name>G7TIN6_XANOB</name>
<feature type="region of interest" description="Disordered" evidence="1">
    <location>
        <begin position="3229"/>
        <end position="3281"/>
    </location>
</feature>
<dbReference type="InterPro" id="IPR010069">
    <property type="entry name" value="CdiA_FHA1_rpt"/>
</dbReference>
<organism evidence="3 4">
    <name type="scientific">Xanthomonas oryzae pv. oryzicola (strain BLS256)</name>
    <dbReference type="NCBI Taxonomy" id="383407"/>
    <lineage>
        <taxon>Bacteria</taxon>
        <taxon>Pseudomonadati</taxon>
        <taxon>Pseudomonadota</taxon>
        <taxon>Gammaproteobacteria</taxon>
        <taxon>Lysobacterales</taxon>
        <taxon>Lysobacteraceae</taxon>
        <taxon>Xanthomonas</taxon>
    </lineage>
</organism>
<feature type="compositionally biased region" description="Polar residues" evidence="1">
    <location>
        <begin position="3240"/>
        <end position="3258"/>
    </location>
</feature>
<dbReference type="Gene3D" id="2.160.20.10">
    <property type="entry name" value="Single-stranded right-handed beta-helix, Pectin lyase-like"/>
    <property type="match status" value="1"/>
</dbReference>
<proteinExistence type="predicted"/>
<feature type="region of interest" description="Disordered" evidence="1">
    <location>
        <begin position="406"/>
        <end position="467"/>
    </location>
</feature>
<feature type="compositionally biased region" description="Low complexity" evidence="1">
    <location>
        <begin position="433"/>
        <end position="447"/>
    </location>
</feature>
<feature type="domain" description="Filamentous haemagglutinin FhaB/tRNA nuclease CdiA-like TPS" evidence="2">
    <location>
        <begin position="88"/>
        <end position="207"/>
    </location>
</feature>
<dbReference type="SUPFAM" id="SSF51126">
    <property type="entry name" value="Pectin lyase-like"/>
    <property type="match status" value="1"/>
</dbReference>
<dbReference type="NCBIfam" id="TIGR01901">
    <property type="entry name" value="adhes_NPXG"/>
    <property type="match status" value="1"/>
</dbReference>
<dbReference type="InterPro" id="IPR008638">
    <property type="entry name" value="FhaB/CdiA-like_TPS"/>
</dbReference>
<dbReference type="NCBIfam" id="TIGR01731">
    <property type="entry name" value="fil_hemag_20aa"/>
    <property type="match status" value="35"/>
</dbReference>
<dbReference type="KEGG" id="xor:XOC_4064"/>
<protein>
    <submittedName>
        <fullName evidence="3">Filamentous hemagglutinin</fullName>
    </submittedName>
</protein>
<dbReference type="Pfam" id="PF13332">
    <property type="entry name" value="Fil_haemagg_2"/>
    <property type="match status" value="4"/>
</dbReference>
<dbReference type="SMART" id="SM00912">
    <property type="entry name" value="Haemagg_act"/>
    <property type="match status" value="1"/>
</dbReference>
<feature type="compositionally biased region" description="Low complexity" evidence="1">
    <location>
        <begin position="2628"/>
        <end position="2644"/>
    </location>
</feature>
<dbReference type="GO" id="GO:0003824">
    <property type="term" value="F:catalytic activity"/>
    <property type="evidence" value="ECO:0007669"/>
    <property type="project" value="UniProtKB-ARBA"/>
</dbReference>
<dbReference type="Proteomes" id="UP000008851">
    <property type="component" value="Chromosome"/>
</dbReference>
<dbReference type="InterPro" id="IPR012334">
    <property type="entry name" value="Pectin_lyas_fold"/>
</dbReference>
<gene>
    <name evidence="3" type="primary">fhaB</name>
    <name evidence="3" type="ORF">XOC_4064</name>
</gene>
<evidence type="ECO:0000313" key="4">
    <source>
        <dbReference type="Proteomes" id="UP000008851"/>
    </source>
</evidence>
<feature type="compositionally biased region" description="Low complexity" evidence="1">
    <location>
        <begin position="3262"/>
        <end position="3281"/>
    </location>
</feature>
<dbReference type="eggNOG" id="COG3210">
    <property type="taxonomic scope" value="Bacteria"/>
</dbReference>
<feature type="region of interest" description="Disordered" evidence="1">
    <location>
        <begin position="2628"/>
        <end position="2654"/>
    </location>
</feature>
<sequence>MNRIYRLVFNRTLRVWQVASELVRVPGGRMAGAGATVGHPVGAPLTVALLAALGLGGWSGALLAQSTGRIVGDAAAPGNERPTVLTAPNGVPLVNITTPSAAGVSRNRYSQFDVGREGAIVNNARGQTQTQLGGWVQGNPWLATGGARVILNEINGPASRLNGYVEVAGQRAEVIIANPAGIQVDGGGFLNASRVTLTTGTPILSGGALEGYRVSGGAIQIGGAGLDTSRADYTDLITRSLQVNAGIWANQLQATLGNNVVSADHRSVATQAADGQAPTFALDVGALGGMFANKIWLVGNEHGVGVRNAGNLGAQAGELVVTVDGRLENTGALQSQQDTQIAASGGIANSGTLSAARELRVGTAADLDNRGGTLDAQRLQIDAASLRNQGGTLTQTGMQALEVTAGSASNRTGGSIGALATAPSRDGGSPAPGGDNTGTDTNNNAGTGTDGGRSPTPTPGGQSPVATAPLATGTLHIAGLLDNDGGRIGNGGAVRLAAAAGLDNSAGQLGVAALQVRGDLRNSAGTLEVQGDADLHLGALVNDQGRFSVANALNLQAQSLSNRAGDLRHGGSAASTWQVAGLLDNQGGVLTSNAAALQLQAQTVVNADGRIVHTGTQGLTLAAQTWSGAGGSIVTPGALTWQAGSIDHRNATLTTSQLVVQAATLDNRGGTLVSSGTQAASVHVDAALDNGAGGTIASNGALDLRAATLGNAGGQIQQAGPGLLQIAAQAIDGNGGRLLSNGGLTLTGGRIDLTGGTTAAQQVQIQAETLTTAGGSVSSLGDQALQLTVRQGLDNHAGHLASNAGLAIAAGALSNQGGAIAAAGTTDATVTVAGRLDNSGGSISGNGRVAVDADTLINQHGSVLAANGAPLQLHAASLLDNSAGGRLASGGEFAVQAGTLDNRGGAIEHSGNGTLAVSADTLQGAGGSLLSLGSLQLRGGVLDLGTGSTTQADRIDIAAASLRTAGGHLSATGSGPLQVHLSDTLDNRGGSIASNGALDLQAATLLNSDGTLSGAGSADGRITVSGQLDNTRGRIAANGATLQIAADQLINAQGTLSHAGSAGLVIDSHRLDGSQGNILTSGMLSLTAATVDHRGATIGADRIALDVQQLDNSGGRIVASGTGASSLQADTLDNASGIVASAGDLTVGSTLLDNTQGTLQHSGNGQLHLTAQTLLGYAGKLLSNGALTLHGQTTDLRNATTSAAALSIDTGDLTTAGGTLVATGSQLLTLTARGTLDNSGGNIGGNGVLALSAQTLRNAQGTLQVAGTGASTVDVAQALQNQQGKLLLGGSGRIAAASIDNQGGTLYAAGTALQVQVAGLLDNHAAGTVSSAGQLSVGSGSLDNSAGTLVAGTDLNVTTTAAIGNDAGALQAGGGVQLQSAGLSNRAGSVIGGQVVVDTGGQTLDNSAGTIGSKLGTLQIRSGTLANAGGRLQSQTDLTLQSNGAAIVNSNSGSTGGILAGAALQIDGGTLDNRNGAIVAQGQARLGLASVDNSSAGVLSAAGNFTLTAATLDNTSGRVQGGQNLTLQLSGALANQAGLVTTRNLLTLNAATVDNRNTRANALQGLQALQLQVQAQALDNRQGQVISDGAGTVQLSAALDNSGGQISSGSSLDMRADAVTNTAGLLRSGGNQRLDARALSGDGQLQSQGDLSLTLREGLTNTGELSANGTLSIHTDGDLANQGVLRAGNLEVAARNIDNAANGQITSQGLTHLVSNGQLVNRGLIDGGLTHLQAATLDNLGTGRIYGDHVAIAADNLRNRAETISGVTRVATVAARNRLDLGVGQLSNTDRGLIYSDGDAAIGGTLDGNRLATGIARQIDNLGSTIEVAGDLDLHATTINNIRQNVVVTQTTTTLAPVRLDQPSWRNNGANNTSNIRSTTNYSAFEIYYLNPQDILEDTPYITPDGYQVRRAVIRVTPQTSAYLFGRGSLYGATGERSRMDPSSGTLTIYYTGRQDNQANPDQVTSGADDPFRELSQTEPGSPAFHYASDTLRYSNAYGTCTTNCVQLWAQFAYTDPDHILLNPQGTGGGRLGDQEHYRTATRTIVEDVLQPGAGPEAVIHAGGALRIGTDALHNTYARIAAGGDLGISGLTHDADVTNLAYTLYRTHSFNNVTTAYNGTTRSWSNPSISEQIGQVGGALTSGGTLTIDVGNLSNLNQGRDAPNVQAGAVMANLNIRGAQAAPTGPGRGSVGGAANVSVDAAGRIIATVTQAANGNVGGAVNNVANNGPVNGPRVVNAAGGSPDRIAMGTPDTRAPTGSLFTLRPASGHYLVETDPQFTDYRSWLGSDYLLSQMGYSADTLQKRLGDGYYEQKLVREQIGQLTGRRFLDGYKDDEAQYQALLDAGATIGKAWNLRPGIALSEAQMAQLTSDIVWLVEQTVTLPDGSTTTALVPQVYLRLRPGDLDAGGALLAGANVDVSLAGGLKNTGTIAGRQLVSIDAGRIAHLGGSISGNQVALRSASDIRIEGASVTAVDALSVQAVGDVTVASTVETLSGGGYHQYSTTQLQRVAGLYVTGATGSGVLSVVGGGDVTLQAAQIHNAGTDGVTQLVVGNNLTLGAQTLTHSTDTTANDRNFQRSSQTTHLGTTVQGAGNLVLAAGNDLTLTAAQVGAGKGLALQAGRDINSVAAVDSSSSDRSSVTRSHSLAASSTDETVRGTQLGAGSNIVMQAGHDLTLAATAVASQSGGIALAAGHDIQLLATQEQHDAVVDQQTRKKSALSSKTVTTHDESHDSLAVTTSLSGDTVHIAAGNDLRSQGAQIVGTGDVVLAAGNNLTLETAQSTHSESHDKQTVKSGLMGSGGIGFTIGKQTVKTEADTTAVTHTGSTVGSLEGNVTLAAGNTLAITGSDVMALQGDITAKAKDIAITEVHDTSDSTQKTAFKQGGLTVSLSSAALNLAQAAVSSAEAGKKAQGDTRMQALAGASAAYSAYGASQAMGSASAKDAAQGAGLKIAVTVGGSKSQSQTTQQSATTKGSTLQAGGNVNLIATGGGEDSNILVRGSDLKAANNLLLSADHDITLEAAQDSFEQHSTSKSSSAAIGVAVTYGADGFAAGVTVSASGARGKADGQDITQRNSHLSAGNTATLISGNDTTLKGAVLSANTVLADIGGDLNIESLQDTSTYTSKDKAVGGSVTFGMGFSASGSYSSNKVNGDFASVKEQSGIQAGDGGFDIRVHGNTDLKGAVIASTQAAVDAGTNRLQTGTLTVSDITNTSNYKATGISLSGGYAAGGSDGKDGAKTDTQTPPTTNNGSNWSWQNQGSGVQGASAGFSSKSGSSTSTTASGISGGTVIMTDQAGQQAKTDQSVSDVLAALNRDVHTGDSANGLVKGWDGQKLQQQVSAGAEITATFGQQASKAIGDYADKKTKEASLLRLQAETTTDPDQRNALLGQAQQLENQWGANGTLRVLAHTAVGGLTGGIQGAMGSAAGTLTAPVVANALKSAGVDGVLADSLTALASTAAGSLLGAGAGSAAAFNEVTNNYLSHQQIVDLKKDLSLCGLTGSCDEVVQKYVSLSKENDQALQQSCATDPLGSTCQEGVREALNYTGDRSWKNYGSYIDPRLGSPLTQMDDDIEVSRKTALDLIFSNRQIYGAINNIDARADFFGAMAYQTDAAWFSAAEAQSRKNLSGFIFGAAVVWNMLWLGGDVMTDWRAAAGNQIMANGHDNFKFIYDSAGKVDAAQWSLNQLGNEQRDPVIQKIHEKYTKNMKMGTVPIMEFMGGVDDLLNPEDRVDAGCRNMGYDAGCAGKGSK</sequence>
<dbReference type="InterPro" id="IPR024973">
    <property type="entry name" value="ESPR"/>
</dbReference>
<dbReference type="Pfam" id="PF05594">
    <property type="entry name" value="Fil_haemagg"/>
    <property type="match status" value="14"/>
</dbReference>
<reference evidence="3 4" key="1">
    <citation type="journal article" date="2011" name="J. Bacteriol.">
        <title>Two new complete genome sequences offer insight into host and tissue specificity of plant pathogenic Xanthomonas spp.</title>
        <authorList>
            <person name="Bogdanove A.J."/>
            <person name="Koebnik R."/>
            <person name="Lu H."/>
            <person name="Furutani A."/>
            <person name="Angiuoli S.V."/>
            <person name="Patil P.B."/>
            <person name="Van Sluys M.A."/>
            <person name="Ryan R.P."/>
            <person name="Meyer D.F."/>
            <person name="Han S.W."/>
            <person name="Aparna G."/>
            <person name="Rajaram M."/>
            <person name="Delcher A.L."/>
            <person name="Phillippy A.M."/>
            <person name="Puiu D."/>
            <person name="Schatz M.C."/>
            <person name="Shumway M."/>
            <person name="Sommer D.D."/>
            <person name="Trapnell C."/>
            <person name="Benahmed F."/>
            <person name="Dimitrov G."/>
            <person name="Madupu R."/>
            <person name="Radune D."/>
            <person name="Sullivan S."/>
            <person name="Jha G."/>
            <person name="Ishihara H."/>
            <person name="Lee S.W."/>
            <person name="Pandey A."/>
            <person name="Sharma V."/>
            <person name="Sriariyanun M."/>
            <person name="Szurek B."/>
            <person name="Vera-Cruz C.M."/>
            <person name="Dorman K.S."/>
            <person name="Ronald P.C."/>
            <person name="Verdier V."/>
            <person name="Dow J.M."/>
            <person name="Sonti R.V."/>
            <person name="Tsuge S."/>
            <person name="Brendel V.P."/>
            <person name="Rabinowicz P.D."/>
            <person name="Leach J.E."/>
            <person name="White F.F."/>
            <person name="Salzberg S.L."/>
        </authorList>
    </citation>
    <scope>NUCLEOTIDE SEQUENCE [LARGE SCALE GENOMIC DNA]</scope>
    <source>
        <strain evidence="3 4">BLS256</strain>
    </source>
</reference>
<feature type="compositionally biased region" description="Polar residues" evidence="1">
    <location>
        <begin position="1955"/>
        <end position="1966"/>
    </location>
</feature>
<dbReference type="Pfam" id="PF05860">
    <property type="entry name" value="TPS"/>
    <property type="match status" value="1"/>
</dbReference>
<dbReference type="InterPro" id="IPR008619">
    <property type="entry name" value="Filamentous_hemagglutn_rpt"/>
</dbReference>
<accession>G7TIN6</accession>
<dbReference type="InterPro" id="IPR011050">
    <property type="entry name" value="Pectin_lyase_fold/virulence"/>
</dbReference>
<evidence type="ECO:0000313" key="3">
    <source>
        <dbReference type="EMBL" id="AEQ98149.1"/>
    </source>
</evidence>
<dbReference type="Pfam" id="PF13018">
    <property type="entry name" value="ESPR"/>
    <property type="match status" value="1"/>
</dbReference>
<dbReference type="EMBL" id="CP003057">
    <property type="protein sequence ID" value="AEQ98149.1"/>
    <property type="molecule type" value="Genomic_DNA"/>
</dbReference>
<feature type="region of interest" description="Disordered" evidence="1">
    <location>
        <begin position="1955"/>
        <end position="1983"/>
    </location>
</feature>